<accession>A0A1J0KVQ6</accession>
<proteinExistence type="predicted"/>
<sequence>MANQYSGNFEQIIRNRFKCSAKDILLVCKKKGFSYYDAEKFLGFKHVTIRKWAKRFDIKLIPRIKRKEDILSTKKEQDYIKQCKKRDITKNNIFSRSWINNLKFYKSSKAKS</sequence>
<dbReference type="EMBL" id="CP009654">
    <property type="protein sequence ID" value="APC97849.1"/>
    <property type="molecule type" value="Genomic_DNA"/>
</dbReference>
<dbReference type="STRING" id="1542390.KX01_812"/>
<dbReference type="Proteomes" id="UP000182521">
    <property type="component" value="Chromosome"/>
</dbReference>
<dbReference type="AlphaFoldDB" id="A0A1J0KVQ6"/>
<dbReference type="KEGG" id="frc:KX01_812"/>
<keyword evidence="2" id="KW-1185">Reference proteome</keyword>
<dbReference type="RefSeq" id="WP_071663756.1">
    <property type="nucleotide sequence ID" value="NZ_CP009654.1"/>
</dbReference>
<reference evidence="2" key="1">
    <citation type="submission" date="2014-10" db="EMBL/GenBank/DDBJ databases">
        <authorList>
            <person name="Kuske C.R."/>
            <person name="Challacombe J.F."/>
            <person name="Daligault H.E."/>
            <person name="Davenport K.W."/>
            <person name="Johnson S.L."/>
            <person name="Siddaramappa S."/>
            <person name="Petersen J.M."/>
        </authorList>
    </citation>
    <scope>NUCLEOTIDE SEQUENCE [LARGE SCALE GENOMIC DNA]</scope>
    <source>
        <strain evidence="2">CA97-1460</strain>
    </source>
</reference>
<protein>
    <submittedName>
        <fullName evidence="1">Uncharacterized protein</fullName>
    </submittedName>
</protein>
<evidence type="ECO:0000313" key="1">
    <source>
        <dbReference type="EMBL" id="APC97849.1"/>
    </source>
</evidence>
<dbReference type="OrthoDB" id="5623921at2"/>
<gene>
    <name evidence="1" type="ORF">KX01_812</name>
</gene>
<organism evidence="1 2">
    <name type="scientific">Francisella frigiditurris</name>
    <dbReference type="NCBI Taxonomy" id="1542390"/>
    <lineage>
        <taxon>Bacteria</taxon>
        <taxon>Pseudomonadati</taxon>
        <taxon>Pseudomonadota</taxon>
        <taxon>Gammaproteobacteria</taxon>
        <taxon>Thiotrichales</taxon>
        <taxon>Francisellaceae</taxon>
        <taxon>Francisella</taxon>
    </lineage>
</organism>
<name>A0A1J0KVQ6_9GAMM</name>
<evidence type="ECO:0000313" key="2">
    <source>
        <dbReference type="Proteomes" id="UP000182521"/>
    </source>
</evidence>